<feature type="region of interest" description="Disordered" evidence="1">
    <location>
        <begin position="71"/>
        <end position="167"/>
    </location>
</feature>
<name>A0A9R1AUR0_TRITD</name>
<evidence type="ECO:0000256" key="2">
    <source>
        <dbReference type="SAM" id="Phobius"/>
    </source>
</evidence>
<feature type="compositionally biased region" description="Acidic residues" evidence="1">
    <location>
        <begin position="373"/>
        <end position="382"/>
    </location>
</feature>
<feature type="region of interest" description="Disordered" evidence="1">
    <location>
        <begin position="330"/>
        <end position="352"/>
    </location>
</feature>
<feature type="compositionally biased region" description="Basic residues" evidence="1">
    <location>
        <begin position="203"/>
        <end position="218"/>
    </location>
</feature>
<reference evidence="3 4" key="1">
    <citation type="submission" date="2017-09" db="EMBL/GenBank/DDBJ databases">
        <authorList>
            <consortium name="International Durum Wheat Genome Sequencing Consortium (IDWGSC)"/>
            <person name="Milanesi L."/>
        </authorList>
    </citation>
    <scope>NUCLEOTIDE SEQUENCE [LARGE SCALE GENOMIC DNA]</scope>
    <source>
        <strain evidence="4">cv. Svevo</strain>
    </source>
</reference>
<evidence type="ECO:0000313" key="3">
    <source>
        <dbReference type="EMBL" id="VAI40975.1"/>
    </source>
</evidence>
<evidence type="ECO:0000256" key="1">
    <source>
        <dbReference type="SAM" id="MobiDB-lite"/>
    </source>
</evidence>
<feature type="compositionally biased region" description="Low complexity" evidence="1">
    <location>
        <begin position="437"/>
        <end position="479"/>
    </location>
</feature>
<protein>
    <submittedName>
        <fullName evidence="3">Uncharacterized protein</fullName>
    </submittedName>
</protein>
<feature type="compositionally biased region" description="Basic and acidic residues" evidence="1">
    <location>
        <begin position="389"/>
        <end position="405"/>
    </location>
</feature>
<accession>A0A9R1AUR0</accession>
<feature type="region of interest" description="Disordered" evidence="1">
    <location>
        <begin position="372"/>
        <end position="640"/>
    </location>
</feature>
<feature type="transmembrane region" description="Helical" evidence="2">
    <location>
        <begin position="20"/>
        <end position="38"/>
    </location>
</feature>
<feature type="region of interest" description="Disordered" evidence="1">
    <location>
        <begin position="203"/>
        <end position="222"/>
    </location>
</feature>
<dbReference type="EMBL" id="LT934120">
    <property type="protein sequence ID" value="VAI40975.1"/>
    <property type="molecule type" value="Genomic_DNA"/>
</dbReference>
<feature type="compositionally biased region" description="Low complexity" evidence="1">
    <location>
        <begin position="103"/>
        <end position="114"/>
    </location>
</feature>
<feature type="transmembrane region" description="Helical" evidence="2">
    <location>
        <begin position="45"/>
        <end position="63"/>
    </location>
</feature>
<feature type="compositionally biased region" description="Acidic residues" evidence="1">
    <location>
        <begin position="518"/>
        <end position="527"/>
    </location>
</feature>
<feature type="compositionally biased region" description="Low complexity" evidence="1">
    <location>
        <begin position="342"/>
        <end position="352"/>
    </location>
</feature>
<keyword evidence="2" id="KW-0472">Membrane</keyword>
<gene>
    <name evidence="3" type="ORF">TRITD_5Bv1G253470</name>
</gene>
<organism evidence="3 4">
    <name type="scientific">Triticum turgidum subsp. durum</name>
    <name type="common">Durum wheat</name>
    <name type="synonym">Triticum durum</name>
    <dbReference type="NCBI Taxonomy" id="4567"/>
    <lineage>
        <taxon>Eukaryota</taxon>
        <taxon>Viridiplantae</taxon>
        <taxon>Streptophyta</taxon>
        <taxon>Embryophyta</taxon>
        <taxon>Tracheophyta</taxon>
        <taxon>Spermatophyta</taxon>
        <taxon>Magnoliopsida</taxon>
        <taxon>Liliopsida</taxon>
        <taxon>Poales</taxon>
        <taxon>Poaceae</taxon>
        <taxon>BOP clade</taxon>
        <taxon>Pooideae</taxon>
        <taxon>Triticodae</taxon>
        <taxon>Triticeae</taxon>
        <taxon>Triticinae</taxon>
        <taxon>Triticum</taxon>
    </lineage>
</organism>
<keyword evidence="2" id="KW-0812">Transmembrane</keyword>
<dbReference type="PANTHER" id="PTHR33870:SF1">
    <property type="entry name" value="OS03G0862000 PROTEIN"/>
    <property type="match status" value="1"/>
</dbReference>
<dbReference type="Gramene" id="TRITD5Bv1G253470.1">
    <property type="protein sequence ID" value="TRITD5Bv1G253470.1"/>
    <property type="gene ID" value="TRITD5Bv1G253470"/>
</dbReference>
<dbReference type="Proteomes" id="UP000324705">
    <property type="component" value="Chromosome 5B"/>
</dbReference>
<sequence length="653" mass="72434">MDEEEEIEGAPAFFHRHPLLFYFLLFLAFTYALVYPVFAFILAAVPVFVLTALLLGIVLLHSVPQDHDPHVYKKITHRPPQCQPSSSTAPIGGGSTRHHHQPSYESSNPSSSSADENDNHPPRAMSTASSHASFPDDTAANTESESTDSDHEEKQHNHHRSDKKDAVRAVAWTADDAKSIENIGSLELEMNATVEKLISRRRARGHQRPLHQHHHQHHHVMDLADDPSKLSIATRKRNPFDLDGPYDEDDNFPDSAPSMLGLRPSRNPFFDDIDDDLHLQAPPQPSSIPGAAQKNAMLFRRHESFTVGAPHVSDFRPSRFRPYFVTEKMQGQPVTVPEASRKSSSSSTSSSSAGATAYAYAYAYASANKEEEAAAEQEEAEAEAATMSEEVKSTVEYSSRSHEVAAVDVELISDSSNDDMTLPGGSHAHKEHQVPVQQQQQAAEQEQQMKMEQQQQQAAEQEQQMKLQQEQQMKLQQEQQMKEQRMKQQLAEQEQQMKQAAEQERQMKMQQQQQLALSDDDEGDSFEVESITKQVAAAAAGKTKQLETDPAYDYSPSKTEKAAFAQLPPPAPPNKLQTMRRVFSEEDADEPWAAPSGVEETAENEGREQDPPLSAPAAGAAPPLSAAAKKAIGKSTKAYKPPTKKAVLGFFRK</sequence>
<dbReference type="AlphaFoldDB" id="A0A9R1AUR0"/>
<feature type="compositionally biased region" description="Low complexity" evidence="1">
    <location>
        <begin position="487"/>
        <end position="500"/>
    </location>
</feature>
<dbReference type="PANTHER" id="PTHR33870">
    <property type="entry name" value="CARDIOMYOPATHY-ASSOCIATED PROTEIN"/>
    <property type="match status" value="1"/>
</dbReference>
<keyword evidence="4" id="KW-1185">Reference proteome</keyword>
<proteinExistence type="predicted"/>
<feature type="compositionally biased region" description="Low complexity" evidence="1">
    <location>
        <begin position="611"/>
        <end position="630"/>
    </location>
</feature>
<evidence type="ECO:0000313" key="4">
    <source>
        <dbReference type="Proteomes" id="UP000324705"/>
    </source>
</evidence>
<keyword evidence="2" id="KW-1133">Transmembrane helix</keyword>
<dbReference type="OMA" id="AHENDNR"/>